<protein>
    <submittedName>
        <fullName evidence="1">C4-dicarboxylate transporter</fullName>
    </submittedName>
</protein>
<dbReference type="AlphaFoldDB" id="A0A127MXF6"/>
<organism evidence="1 2">
    <name type="scientific">Pseudomonas citronellolis</name>
    <dbReference type="NCBI Taxonomy" id="53408"/>
    <lineage>
        <taxon>Bacteria</taxon>
        <taxon>Pseudomonadati</taxon>
        <taxon>Pseudomonadota</taxon>
        <taxon>Gammaproteobacteria</taxon>
        <taxon>Pseudomonadales</taxon>
        <taxon>Pseudomonadaceae</taxon>
        <taxon>Pseudomonas</taxon>
    </lineage>
</organism>
<sequence>MKKSSFLALLLACGSLAPAVAAERVTLKIAHFLPASSNAQQHVIQPWCDTLARESEQRIQCQIYPSMQLGGTPGQLPDQVRNGVVDIVWTAPGYSPGRFPRSEAVELPFMLPANGVQASKIIWQFYQQALQEDYKGYRVLALHSDGGMQLHTTGKAVRSLEDFKGLKLRASSRMSARLATGLGAAPVSMPAAQLTESLSKGVIDGALASWELIPALKLDEVTQHHTDVPEGRPTFSITLLGMLMNPRSYERMPDDLKAILDRNSGDALVQRFGEAWENELARARDMVARDSVASFEPAAYQNLREAGDKVTAEWVADAEGKGLAGGQLADRLRELSRAAGVEL</sequence>
<accession>A0A127MXF6</accession>
<reference evidence="1 2" key="1">
    <citation type="submission" date="2016-05" db="EMBL/GenBank/DDBJ databases">
        <title>Genome Sequence of Pseudomonas citronellolis Strain SJTE-3, an Estrogens and Persistent Organic Pollutants degradation strain.</title>
        <authorList>
            <person name="Liang R."/>
        </authorList>
    </citation>
    <scope>NUCLEOTIDE SEQUENCE [LARGE SCALE GENOMIC DNA]</scope>
    <source>
        <strain evidence="1 2">SJTE-3</strain>
    </source>
</reference>
<dbReference type="GO" id="GO:0055085">
    <property type="term" value="P:transmembrane transport"/>
    <property type="evidence" value="ECO:0007669"/>
    <property type="project" value="InterPro"/>
</dbReference>
<dbReference type="Gene3D" id="3.40.190.170">
    <property type="entry name" value="Bacterial extracellular solute-binding protein, family 7"/>
    <property type="match status" value="1"/>
</dbReference>
<dbReference type="EMBL" id="CP015878">
    <property type="protein sequence ID" value="ANI16440.1"/>
    <property type="molecule type" value="Genomic_DNA"/>
</dbReference>
<dbReference type="Pfam" id="PF03480">
    <property type="entry name" value="DctP"/>
    <property type="match status" value="1"/>
</dbReference>
<dbReference type="InterPro" id="IPR018389">
    <property type="entry name" value="DctP_fam"/>
</dbReference>
<dbReference type="CDD" id="cd13665">
    <property type="entry name" value="PBP2_TRAP_Dctp3_4"/>
    <property type="match status" value="1"/>
</dbReference>
<dbReference type="KEGG" id="pcq:PcP3B5_43640"/>
<dbReference type="InterPro" id="IPR038404">
    <property type="entry name" value="TRAP_DctP_sf"/>
</dbReference>
<name>A0A127MXF6_9PSED</name>
<dbReference type="NCBIfam" id="NF037995">
    <property type="entry name" value="TRAP_S1"/>
    <property type="match status" value="1"/>
</dbReference>
<evidence type="ECO:0000313" key="1">
    <source>
        <dbReference type="EMBL" id="ANI16440.1"/>
    </source>
</evidence>
<dbReference type="PANTHER" id="PTHR33376">
    <property type="match status" value="1"/>
</dbReference>
<dbReference type="RefSeq" id="WP_061562324.1">
    <property type="nucleotide sequence ID" value="NZ_BDGS01000001.1"/>
</dbReference>
<evidence type="ECO:0000313" key="2">
    <source>
        <dbReference type="Proteomes" id="UP000077748"/>
    </source>
</evidence>
<gene>
    <name evidence="1" type="ORF">A9C11_21785</name>
</gene>
<dbReference type="GeneID" id="72997376"/>
<proteinExistence type="predicted"/>
<dbReference type="Proteomes" id="UP000077748">
    <property type="component" value="Chromosome"/>
</dbReference>
<dbReference type="STRING" id="53408.A9C11_21785"/>
<dbReference type="PANTHER" id="PTHR33376:SF15">
    <property type="entry name" value="BLL6794 PROTEIN"/>
    <property type="match status" value="1"/>
</dbReference>